<dbReference type="InterPro" id="IPR008964">
    <property type="entry name" value="Invasin/intimin_cell_adhesion"/>
</dbReference>
<dbReference type="InterPro" id="IPR018003">
    <property type="entry name" value="Insecticidal_toxin/plasmid_vir"/>
</dbReference>
<dbReference type="EMBL" id="SEUB01000001">
    <property type="protein sequence ID" value="RYM44673.1"/>
    <property type="molecule type" value="Genomic_DNA"/>
</dbReference>
<dbReference type="InterPro" id="IPR013783">
    <property type="entry name" value="Ig-like_fold"/>
</dbReference>
<proteinExistence type="predicted"/>
<reference evidence="2 3" key="1">
    <citation type="submission" date="2019-02" db="EMBL/GenBank/DDBJ databases">
        <title>Genome of Pseudomonas korensis isolated from heavy metal contaminated environment.</title>
        <authorList>
            <person name="Ayangbenro A.S."/>
            <person name="Babalola O."/>
        </authorList>
    </citation>
    <scope>NUCLEOTIDE SEQUENCE [LARGE SCALE GENOMIC DNA]</scope>
    <source>
        <strain evidence="2 3">AB36</strain>
    </source>
</reference>
<accession>A0A4Q4L9V6</accession>
<dbReference type="SUPFAM" id="SSF49373">
    <property type="entry name" value="Invasin/intimin cell-adhesion fragments"/>
    <property type="match status" value="1"/>
</dbReference>
<organism evidence="2 3">
    <name type="scientific">Pseudomonas koreensis</name>
    <dbReference type="NCBI Taxonomy" id="198620"/>
    <lineage>
        <taxon>Bacteria</taxon>
        <taxon>Pseudomonadati</taxon>
        <taxon>Pseudomonadota</taxon>
        <taxon>Gammaproteobacteria</taxon>
        <taxon>Pseudomonadales</taxon>
        <taxon>Pseudomonadaceae</taxon>
        <taxon>Pseudomonas</taxon>
    </lineage>
</organism>
<evidence type="ECO:0000313" key="2">
    <source>
        <dbReference type="EMBL" id="RYM44673.1"/>
    </source>
</evidence>
<protein>
    <submittedName>
        <fullName evidence="2">Virulence plasmid 28 protein</fullName>
    </submittedName>
</protein>
<gene>
    <name evidence="2" type="ORF">EVS84_02700</name>
</gene>
<sequence>MADTLRPAQHLLDQIFGAPAFADDTGLAKLRADLQDSSIFPLVKHNAEGLISRYGLSPVDAQKIIRPLRSMATYILRQYIEHTQRGSPEAPAEPFSGLLSIVDGPNLERLFKPQFEEKCPVGSPEAIDSRAAYLVYLYQLVDEIEVAGDPATKPLHDRRADLKRLMIDEQSTNQRVSSVEVSSSILQAFIDSYIPIEDQQEAMIAARYPIGLPYYKPWSTIEEVVRSHELLAGDFVRATDLLAPGFLRSDDWIAGSGAAWALDTGLGPYQRELLTEPFIPFDGEIYRRFYADNFGVEGTDVGNLNQVMFFCERTELDTPRLTRLLSVGAFESERSPNVQYDTDDDGTSESGRYGSVYINGGKHPGIGFYNGVSQYARIYLAPHTAEGLNGFDRMNRKLRLDKWFEMPSGEVDDVVAALINAERRGAGNEQWAISENVVHGLGLFQRLRKHYNCSAADFAVFVDQLAIYGRGEALSQFDRIFNSQGSHRAPFVLDGEGFDWIPAPGIVDLTISQLCSALGISLQTYAYLALAVASAYTPDPKLSRSRAVISSFYRLVALARMFGIAPVEAISLLSLLGGKAWLDGLAGEPSIDPAGEGPDVLHLIEAMHTCVEWCRQSDLPVLWMLQHVSPLLPVSQATDRDLQFFGQVRGLLPAALFSESALMMAGVPAARVDSWVQLLSIEAAGLQPLIDDDGLLLAPWGTAEQYRLFVLNKLRWAIRTALGDLPPAELETTLAIMLTVFNQASEAQSSIVQETLAVYANIEAEKVLPTLNWAGATVAGLLRQIKDLPMTEAEQPRRARTESPPELLGVLAQVRRFSEIVTQLDLSANLLEDYLAYGAQAWIGHLPEDFSLSTLYYLTVMTQAITMSEQPEQDLLDYFQEVNELREGLSGDALTLAQKAAEIRLALFLGWSVQDVHECLLHIVPTTKVLKNLAQLDVLMRLRRLSAESGMDAKTILLIGKLPEEDVGNAYEAAAEFAWLSDEPLVPVIPRAGDLDQLVNVVWTLSPATVIANKPGEKAVYTVTVTDADNKPISGLRLNWQTTLGDIVSNDTNLQGVLTATFTPGALPGRETPLFWPALFKPRPADPVDIVVDLTSMTPEKTSQLPPGSVRIGQTVAFSIQLLDDYGNPGKKRKVEWSWRLRAPGKGVAIIEPDHGVTDEQGRSQVVVSSHTGGTFEIIVKSTDSGNTAYFDSITFADNEPAS</sequence>
<keyword evidence="1" id="KW-0843">Virulence</keyword>
<comment type="caution">
    <text evidence="2">The sequence shown here is derived from an EMBL/GenBank/DDBJ whole genome shotgun (WGS) entry which is preliminary data.</text>
</comment>
<dbReference type="RefSeq" id="WP_129997530.1">
    <property type="nucleotide sequence ID" value="NZ_SEUB01000001.1"/>
</dbReference>
<name>A0A4Q4L9V6_9PSED</name>
<dbReference type="Proteomes" id="UP000291107">
    <property type="component" value="Unassembled WGS sequence"/>
</dbReference>
<dbReference type="AlphaFoldDB" id="A0A4Q4L9V6"/>
<dbReference type="Pfam" id="PF03538">
    <property type="entry name" value="VRP1"/>
    <property type="match status" value="1"/>
</dbReference>
<evidence type="ECO:0000256" key="1">
    <source>
        <dbReference type="ARBA" id="ARBA00023026"/>
    </source>
</evidence>
<evidence type="ECO:0000313" key="3">
    <source>
        <dbReference type="Proteomes" id="UP000291107"/>
    </source>
</evidence>
<dbReference type="Gene3D" id="2.60.40.10">
    <property type="entry name" value="Immunoglobulins"/>
    <property type="match status" value="2"/>
</dbReference>